<dbReference type="GO" id="GO:0016740">
    <property type="term" value="F:transferase activity"/>
    <property type="evidence" value="ECO:0007669"/>
    <property type="project" value="UniProtKB-KW"/>
</dbReference>
<dbReference type="InterPro" id="IPR014513">
    <property type="entry name" value="UCP021525"/>
</dbReference>
<proteinExistence type="predicted"/>
<organism evidence="1 2">
    <name type="scientific">Xenorhabdus cabanillasii</name>
    <dbReference type="NCBI Taxonomy" id="351673"/>
    <lineage>
        <taxon>Bacteria</taxon>
        <taxon>Pseudomonadati</taxon>
        <taxon>Pseudomonadota</taxon>
        <taxon>Gammaproteobacteria</taxon>
        <taxon>Enterobacterales</taxon>
        <taxon>Morganellaceae</taxon>
        <taxon>Xenorhabdus</taxon>
    </lineage>
</organism>
<name>A0A3D9UBW7_9GAMM</name>
<protein>
    <submittedName>
        <fullName evidence="1">Putative nucleotidyltransferase</fullName>
    </submittedName>
</protein>
<gene>
    <name evidence="1" type="ORF">BDD26_0371</name>
</gene>
<keyword evidence="1" id="KW-0808">Transferase</keyword>
<dbReference type="EMBL" id="QTUB01000001">
    <property type="protein sequence ID" value="REF25833.1"/>
    <property type="molecule type" value="Genomic_DNA"/>
</dbReference>
<reference evidence="1 2" key="1">
    <citation type="submission" date="2018-08" db="EMBL/GenBank/DDBJ databases">
        <title>Genomic Encyclopedia of Archaeal and Bacterial Type Strains, Phase II (KMG-II): from individual species to whole genera.</title>
        <authorList>
            <person name="Goeker M."/>
        </authorList>
    </citation>
    <scope>NUCLEOTIDE SEQUENCE [LARGE SCALE GENOMIC DNA]</scope>
    <source>
        <strain evidence="1 2">DSM 17905</strain>
    </source>
</reference>
<dbReference type="PIRSF" id="PIRSF021525">
    <property type="entry name" value="UCP021525"/>
    <property type="match status" value="1"/>
</dbReference>
<dbReference type="RefSeq" id="WP_115825390.1">
    <property type="nucleotide sequence ID" value="NZ_QTUB01000001.1"/>
</dbReference>
<comment type="caution">
    <text evidence="1">The sequence shown here is derived from an EMBL/GenBank/DDBJ whole genome shotgun (WGS) entry which is preliminary data.</text>
</comment>
<dbReference type="Proteomes" id="UP000256294">
    <property type="component" value="Unassembled WGS sequence"/>
</dbReference>
<keyword evidence="2" id="KW-1185">Reference proteome</keyword>
<sequence length="270" mass="30728">MENIFTLTNPLSSVIEIFLTRINSVCIEQNIPFFIAGATAREILIHHVHDKSIGRRTRDIDIAIFVDEWKTFDALKLAFLTKGATEVANNIHRMIWDEIELDIIPFGGVAEHNQIVWPPDRNVIMAVDGFSNAFAHTVKVQLDNGETIPFCSLPGLALLKLFAWRDRGHANAKDATDLFKIIREYGAIEDNRIYEPPLDGSKLDWDPTRMGAILLGHDIAFISQTDLKTIINTLDKERLIDDVVRQWPAEQSETIAQIMNDFWTGILYHH</sequence>
<dbReference type="AlphaFoldDB" id="A0A3D9UBW7"/>
<accession>A0A3D9UBW7</accession>
<evidence type="ECO:0000313" key="2">
    <source>
        <dbReference type="Proteomes" id="UP000256294"/>
    </source>
</evidence>
<evidence type="ECO:0000313" key="1">
    <source>
        <dbReference type="EMBL" id="REF25833.1"/>
    </source>
</evidence>